<dbReference type="AlphaFoldDB" id="A0AAP4WXB0"/>
<accession>A0AAP4WXB0</accession>
<dbReference type="Pfam" id="PF07859">
    <property type="entry name" value="Abhydrolase_3"/>
    <property type="match status" value="1"/>
</dbReference>
<name>A0AAP4WXB0_9GAMM</name>
<comment type="similarity">
    <text evidence="1">Belongs to the 'GDXG' lipolytic enzyme family.</text>
</comment>
<keyword evidence="2 4" id="KW-0378">Hydrolase</keyword>
<evidence type="ECO:0000313" key="5">
    <source>
        <dbReference type="Proteomes" id="UP001170481"/>
    </source>
</evidence>
<evidence type="ECO:0000256" key="2">
    <source>
        <dbReference type="ARBA" id="ARBA00022801"/>
    </source>
</evidence>
<evidence type="ECO:0000256" key="1">
    <source>
        <dbReference type="ARBA" id="ARBA00010515"/>
    </source>
</evidence>
<comment type="caution">
    <text evidence="4">The sequence shown here is derived from an EMBL/GenBank/DDBJ whole genome shotgun (WGS) entry which is preliminary data.</text>
</comment>
<proteinExistence type="inferred from homology"/>
<reference evidence="4" key="1">
    <citation type="submission" date="2023-07" db="EMBL/GenBank/DDBJ databases">
        <title>Genome content predicts the carbon catabolic preferences of heterotrophic bacteria.</title>
        <authorList>
            <person name="Gralka M."/>
        </authorList>
    </citation>
    <scope>NUCLEOTIDE SEQUENCE</scope>
    <source>
        <strain evidence="4">C2R13</strain>
    </source>
</reference>
<dbReference type="InterPro" id="IPR002168">
    <property type="entry name" value="Lipase_GDXG_HIS_AS"/>
</dbReference>
<dbReference type="PROSITE" id="PS01173">
    <property type="entry name" value="LIPASE_GDXG_HIS"/>
    <property type="match status" value="1"/>
</dbReference>
<dbReference type="Gene3D" id="3.40.50.1820">
    <property type="entry name" value="alpha/beta hydrolase"/>
    <property type="match status" value="1"/>
</dbReference>
<evidence type="ECO:0000259" key="3">
    <source>
        <dbReference type="Pfam" id="PF07859"/>
    </source>
</evidence>
<gene>
    <name evidence="4" type="ORF">Q4535_02390</name>
</gene>
<sequence>MTMTPSPITCRAFIDDFARGMDEMVEMPLADARKRYEQLCQQLGAPLAEGVTTHENHVEIAGRATPLRLRHFIPEVARKAEGNLPAPVVFLHGGAWQIGSPESHQGIASSLAAQLGREVVSVDYRLLPEANYQDALADCLATIEHLSTTVEPVAIVGDSAGARLAMDVARRLDTEMPNIGLQGTRMQSLGTHGAEMETAHHQEHPAPEKPTSYVLGLIYPPMDPVFVLAKENEFALGSDAPLLGRDEVVSMWLTVAEGDRSASYSPSPAHSQQPPARQIEVLAAEHDPLTQPLEAAVDVWRWRGADVGYRSASGMVHAALHAHHALPEMQHAWQAFCEALDRRLCALD</sequence>
<evidence type="ECO:0000313" key="4">
    <source>
        <dbReference type="EMBL" id="MDO6670959.1"/>
    </source>
</evidence>
<dbReference type="PANTHER" id="PTHR23024">
    <property type="entry name" value="ARYLACETAMIDE DEACETYLASE"/>
    <property type="match status" value="1"/>
</dbReference>
<dbReference type="SUPFAM" id="SSF53474">
    <property type="entry name" value="alpha/beta-Hydrolases"/>
    <property type="match status" value="1"/>
</dbReference>
<dbReference type="InterPro" id="IPR029058">
    <property type="entry name" value="AB_hydrolase_fold"/>
</dbReference>
<dbReference type="RefSeq" id="WP_303592804.1">
    <property type="nucleotide sequence ID" value="NZ_JAUORK010000002.1"/>
</dbReference>
<dbReference type="PANTHER" id="PTHR23024:SF24">
    <property type="entry name" value="ALPHA_BETA HYDROLASE FOLD-3 DOMAIN-CONTAINING PROTEIN"/>
    <property type="match status" value="1"/>
</dbReference>
<feature type="domain" description="Alpha/beta hydrolase fold-3" evidence="3">
    <location>
        <begin position="88"/>
        <end position="319"/>
    </location>
</feature>
<organism evidence="4 5">
    <name type="scientific">Cobetia amphilecti</name>
    <dbReference type="NCBI Taxonomy" id="1055104"/>
    <lineage>
        <taxon>Bacteria</taxon>
        <taxon>Pseudomonadati</taxon>
        <taxon>Pseudomonadota</taxon>
        <taxon>Gammaproteobacteria</taxon>
        <taxon>Oceanospirillales</taxon>
        <taxon>Halomonadaceae</taxon>
        <taxon>Cobetia</taxon>
    </lineage>
</organism>
<dbReference type="InterPro" id="IPR050466">
    <property type="entry name" value="Carboxylest/Gibb_receptor"/>
</dbReference>
<dbReference type="EMBL" id="JAUORK010000002">
    <property type="protein sequence ID" value="MDO6670959.1"/>
    <property type="molecule type" value="Genomic_DNA"/>
</dbReference>
<dbReference type="Proteomes" id="UP001170481">
    <property type="component" value="Unassembled WGS sequence"/>
</dbReference>
<dbReference type="GO" id="GO:0016787">
    <property type="term" value="F:hydrolase activity"/>
    <property type="evidence" value="ECO:0007669"/>
    <property type="project" value="UniProtKB-KW"/>
</dbReference>
<protein>
    <submittedName>
        <fullName evidence="4">Alpha/beta hydrolase</fullName>
    </submittedName>
</protein>
<dbReference type="InterPro" id="IPR013094">
    <property type="entry name" value="AB_hydrolase_3"/>
</dbReference>